<accession>A0AAN6IEA5</accession>
<dbReference type="EMBL" id="MU404353">
    <property type="protein sequence ID" value="KAI1614331.1"/>
    <property type="molecule type" value="Genomic_DNA"/>
</dbReference>
<gene>
    <name evidence="2" type="ORF">EDD36DRAFT_223536</name>
</gene>
<organism evidence="2 3">
    <name type="scientific">Exophiala viscosa</name>
    <dbReference type="NCBI Taxonomy" id="2486360"/>
    <lineage>
        <taxon>Eukaryota</taxon>
        <taxon>Fungi</taxon>
        <taxon>Dikarya</taxon>
        <taxon>Ascomycota</taxon>
        <taxon>Pezizomycotina</taxon>
        <taxon>Eurotiomycetes</taxon>
        <taxon>Chaetothyriomycetidae</taxon>
        <taxon>Chaetothyriales</taxon>
        <taxon>Herpotrichiellaceae</taxon>
        <taxon>Exophiala</taxon>
    </lineage>
</organism>
<comment type="caution">
    <text evidence="2">The sequence shown here is derived from an EMBL/GenBank/DDBJ whole genome shotgun (WGS) entry which is preliminary data.</text>
</comment>
<evidence type="ECO:0000256" key="1">
    <source>
        <dbReference type="SAM" id="SignalP"/>
    </source>
</evidence>
<proteinExistence type="predicted"/>
<dbReference type="Proteomes" id="UP001203852">
    <property type="component" value="Unassembled WGS sequence"/>
</dbReference>
<protein>
    <submittedName>
        <fullName evidence="2">Uncharacterized protein</fullName>
    </submittedName>
</protein>
<dbReference type="AlphaFoldDB" id="A0AAN6IEA5"/>
<reference evidence="2" key="1">
    <citation type="journal article" date="2022" name="bioRxiv">
        <title>Deciphering the potential niche of two novel black yeast fungi from a biological soil crust based on their genomes, phenotypes, and melanin regulation.</title>
        <authorList>
            <consortium name="DOE Joint Genome Institute"/>
            <person name="Carr E.C."/>
            <person name="Barton Q."/>
            <person name="Grambo S."/>
            <person name="Sullivan M."/>
            <person name="Renfro C.M."/>
            <person name="Kuo A."/>
            <person name="Pangilinan J."/>
            <person name="Lipzen A."/>
            <person name="Keymanesh K."/>
            <person name="Savage E."/>
            <person name="Barry K."/>
            <person name="Grigoriev I.V."/>
            <person name="Riekhof W.R."/>
            <person name="Harris S.S."/>
        </authorList>
    </citation>
    <scope>NUCLEOTIDE SEQUENCE</scope>
    <source>
        <strain evidence="2">JF 03-4F</strain>
    </source>
</reference>
<name>A0AAN6IEA5_9EURO</name>
<feature type="signal peptide" evidence="1">
    <location>
        <begin position="1"/>
        <end position="28"/>
    </location>
</feature>
<evidence type="ECO:0000313" key="2">
    <source>
        <dbReference type="EMBL" id="KAI1614331.1"/>
    </source>
</evidence>
<evidence type="ECO:0000313" key="3">
    <source>
        <dbReference type="Proteomes" id="UP001203852"/>
    </source>
</evidence>
<keyword evidence="1" id="KW-0732">Signal</keyword>
<feature type="chain" id="PRO_5042983197" evidence="1">
    <location>
        <begin position="29"/>
        <end position="91"/>
    </location>
</feature>
<sequence length="91" mass="9873">MRRCKRNARKTCRHALVALLGLVQEAYAYTLTFGNPCSVQKVTRHMAIGAFPDISSLTVVPVAGILDMQVGDVPGFGFTMPCLLQMVACQS</sequence>
<keyword evidence="3" id="KW-1185">Reference proteome</keyword>